<dbReference type="Pfam" id="PF10952">
    <property type="entry name" value="DUF2753"/>
    <property type="match status" value="1"/>
</dbReference>
<accession>A0A0H3ALC3</accession>
<reference evidence="1 2" key="1">
    <citation type="submission" date="2007-03" db="EMBL/GenBank/DDBJ databases">
        <authorList>
            <person name="Heidelberg J."/>
        </authorList>
    </citation>
    <scope>NUCLEOTIDE SEQUENCE [LARGE SCALE GENOMIC DNA]</scope>
    <source>
        <strain evidence="2">ATCC 39541 / Classical Ogawa 395 / O395</strain>
    </source>
</reference>
<dbReference type="EMBL" id="CP000627">
    <property type="protein sequence ID" value="ABQ21561.1"/>
    <property type="molecule type" value="Genomic_DNA"/>
</dbReference>
<evidence type="ECO:0000313" key="2">
    <source>
        <dbReference type="Proteomes" id="UP000000249"/>
    </source>
</evidence>
<organism evidence="1 2">
    <name type="scientific">Vibrio cholerae serotype O1 (strain ATCC 39541 / Classical Ogawa 395 / O395)</name>
    <dbReference type="NCBI Taxonomy" id="345073"/>
    <lineage>
        <taxon>Bacteria</taxon>
        <taxon>Pseudomonadati</taxon>
        <taxon>Pseudomonadota</taxon>
        <taxon>Gammaproteobacteria</taxon>
        <taxon>Vibrionales</taxon>
        <taxon>Vibrionaceae</taxon>
        <taxon>Vibrio</taxon>
    </lineage>
</organism>
<proteinExistence type="predicted"/>
<dbReference type="KEGG" id="vcr:VC395_1024"/>
<dbReference type="AlphaFoldDB" id="A0A0H3ALC3"/>
<dbReference type="PATRIC" id="fig|345073.21.peg.994"/>
<dbReference type="InterPro" id="IPR020206">
    <property type="entry name" value="Uncharacterised_VP2110"/>
</dbReference>
<name>A0A0H3ALC3_VIBC3</name>
<dbReference type="OrthoDB" id="5587613at2"/>
<protein>
    <recommendedName>
        <fullName evidence="3">DUF2753 domain-containing protein</fullName>
    </recommendedName>
</protein>
<evidence type="ECO:0000313" key="1">
    <source>
        <dbReference type="EMBL" id="ABQ21561.1"/>
    </source>
</evidence>
<sequence length="146" mass="17021">MMNIKEWERHTLLADIAMQESGHLRSILHYQQALTVSQQLDESEEIDMEDRMMISVISCHNMAKFWRTIGDNQYELKYLQLASERVLTLIPQCHKPGCEAFVDSLGCCRKALLDFMKRHPNPEIARMVQHIDTASKCEIIAQFRLN</sequence>
<dbReference type="Proteomes" id="UP000000249">
    <property type="component" value="Chromosome 1"/>
</dbReference>
<gene>
    <name evidence="1" type="ordered locus">VC0395_A0530</name>
</gene>
<evidence type="ECO:0008006" key="3">
    <source>
        <dbReference type="Google" id="ProtNLM"/>
    </source>
</evidence>
<dbReference type="eggNOG" id="ENOG50340FI">
    <property type="taxonomic scope" value="Bacteria"/>
</dbReference>
<dbReference type="KEGG" id="vco:VC0395_A0530"/>